<sequence>MRIGDHLWRARLRGFAVLALLLGLLAMHGLSSQHSMAGMFAPADMTHTTAMTTSTDGMHSPAELGVVESPRADTGFHVPALAASPMDQLMADCLAVLLSTVLLLLALMVVTGRRSSHWMAAGSPLEAVITRPPDRPPILGSLCVLRV</sequence>
<dbReference type="RefSeq" id="WP_398284483.1">
    <property type="nucleotide sequence ID" value="NZ_JBITLV010000010.1"/>
</dbReference>
<evidence type="ECO:0000313" key="3">
    <source>
        <dbReference type="Proteomes" id="UP001612915"/>
    </source>
</evidence>
<dbReference type="EMBL" id="JBITLV010000010">
    <property type="protein sequence ID" value="MFI7589883.1"/>
    <property type="molecule type" value="Genomic_DNA"/>
</dbReference>
<gene>
    <name evidence="2" type="ORF">ACIB24_22670</name>
</gene>
<accession>A0ABW8AV62</accession>
<organism evidence="2 3">
    <name type="scientific">Spongisporangium articulatum</name>
    <dbReference type="NCBI Taxonomy" id="3362603"/>
    <lineage>
        <taxon>Bacteria</taxon>
        <taxon>Bacillati</taxon>
        <taxon>Actinomycetota</taxon>
        <taxon>Actinomycetes</taxon>
        <taxon>Kineosporiales</taxon>
        <taxon>Kineosporiaceae</taxon>
        <taxon>Spongisporangium</taxon>
    </lineage>
</organism>
<keyword evidence="1" id="KW-1133">Transmembrane helix</keyword>
<dbReference type="Proteomes" id="UP001612915">
    <property type="component" value="Unassembled WGS sequence"/>
</dbReference>
<evidence type="ECO:0000313" key="2">
    <source>
        <dbReference type="EMBL" id="MFI7589883.1"/>
    </source>
</evidence>
<feature type="transmembrane region" description="Helical" evidence="1">
    <location>
        <begin position="89"/>
        <end position="110"/>
    </location>
</feature>
<comment type="caution">
    <text evidence="2">The sequence shown here is derived from an EMBL/GenBank/DDBJ whole genome shotgun (WGS) entry which is preliminary data.</text>
</comment>
<dbReference type="Pfam" id="PF19650">
    <property type="entry name" value="DUF6153"/>
    <property type="match status" value="1"/>
</dbReference>
<reference evidence="2 3" key="1">
    <citation type="submission" date="2024-10" db="EMBL/GenBank/DDBJ databases">
        <title>The Natural Products Discovery Center: Release of the First 8490 Sequenced Strains for Exploring Actinobacteria Biosynthetic Diversity.</title>
        <authorList>
            <person name="Kalkreuter E."/>
            <person name="Kautsar S.A."/>
            <person name="Yang D."/>
            <person name="Bader C.D."/>
            <person name="Teijaro C.N."/>
            <person name="Fluegel L."/>
            <person name="Davis C.M."/>
            <person name="Simpson J.R."/>
            <person name="Lauterbach L."/>
            <person name="Steele A.D."/>
            <person name="Gui C."/>
            <person name="Meng S."/>
            <person name="Li G."/>
            <person name="Viehrig K."/>
            <person name="Ye F."/>
            <person name="Su P."/>
            <person name="Kiefer A.F."/>
            <person name="Nichols A."/>
            <person name="Cepeda A.J."/>
            <person name="Yan W."/>
            <person name="Fan B."/>
            <person name="Jiang Y."/>
            <person name="Adhikari A."/>
            <person name="Zheng C.-J."/>
            <person name="Schuster L."/>
            <person name="Cowan T.M."/>
            <person name="Smanski M.J."/>
            <person name="Chevrette M.G."/>
            <person name="De Carvalho L.P.S."/>
            <person name="Shen B."/>
        </authorList>
    </citation>
    <scope>NUCLEOTIDE SEQUENCE [LARGE SCALE GENOMIC DNA]</scope>
    <source>
        <strain evidence="2 3">NPDC049639</strain>
    </source>
</reference>
<proteinExistence type="predicted"/>
<evidence type="ECO:0000256" key="1">
    <source>
        <dbReference type="SAM" id="Phobius"/>
    </source>
</evidence>
<keyword evidence="1" id="KW-0472">Membrane</keyword>
<protein>
    <submittedName>
        <fullName evidence="2">DUF6153 family protein</fullName>
    </submittedName>
</protein>
<dbReference type="InterPro" id="IPR046151">
    <property type="entry name" value="DUF6153"/>
</dbReference>
<name>A0ABW8AV62_9ACTN</name>
<keyword evidence="3" id="KW-1185">Reference proteome</keyword>
<keyword evidence="1" id="KW-0812">Transmembrane</keyword>